<name>A0AAV6P8W7_9ROSI</name>
<protein>
    <submittedName>
        <fullName evidence="4">Jacalin-related lectin 3</fullName>
    </submittedName>
</protein>
<dbReference type="SMART" id="SM00915">
    <property type="entry name" value="Jacalin"/>
    <property type="match status" value="1"/>
</dbReference>
<evidence type="ECO:0000313" key="4">
    <source>
        <dbReference type="EMBL" id="KAG6607646.1"/>
    </source>
</evidence>
<dbReference type="Pfam" id="PF01419">
    <property type="entry name" value="Jacalin"/>
    <property type="match status" value="1"/>
</dbReference>
<dbReference type="GO" id="GO:0005536">
    <property type="term" value="F:D-glucose binding"/>
    <property type="evidence" value="ECO:0007669"/>
    <property type="project" value="UniProtKB-ARBA"/>
</dbReference>
<organism evidence="4 5">
    <name type="scientific">Cucurbita argyrosperma subsp. sororia</name>
    <dbReference type="NCBI Taxonomy" id="37648"/>
    <lineage>
        <taxon>Eukaryota</taxon>
        <taxon>Viridiplantae</taxon>
        <taxon>Streptophyta</taxon>
        <taxon>Embryophyta</taxon>
        <taxon>Tracheophyta</taxon>
        <taxon>Spermatophyta</taxon>
        <taxon>Magnoliopsida</taxon>
        <taxon>eudicotyledons</taxon>
        <taxon>Gunneridae</taxon>
        <taxon>Pentapetalae</taxon>
        <taxon>rosids</taxon>
        <taxon>fabids</taxon>
        <taxon>Cucurbitales</taxon>
        <taxon>Cucurbitaceae</taxon>
        <taxon>Cucurbiteae</taxon>
        <taxon>Cucurbita</taxon>
    </lineage>
</organism>
<keyword evidence="2" id="KW-0430">Lectin</keyword>
<dbReference type="InterPro" id="IPR033734">
    <property type="entry name" value="Jacalin-like_lectin_dom_plant"/>
</dbReference>
<proteinExistence type="inferred from homology"/>
<evidence type="ECO:0000256" key="2">
    <source>
        <dbReference type="ARBA" id="ARBA00022734"/>
    </source>
</evidence>
<feature type="domain" description="Jacalin-type lectin" evidence="3">
    <location>
        <begin position="12"/>
        <end position="158"/>
    </location>
</feature>
<dbReference type="PANTHER" id="PTHR47293:SF79">
    <property type="entry name" value="JACALIN-TYPE LECTIN DOMAIN-CONTAINING PROTEIN"/>
    <property type="match status" value="1"/>
</dbReference>
<evidence type="ECO:0000313" key="5">
    <source>
        <dbReference type="Proteomes" id="UP000685013"/>
    </source>
</evidence>
<accession>A0AAV6P8W7</accession>
<reference evidence="4 5" key="1">
    <citation type="journal article" date="2021" name="Hortic Res">
        <title>The domestication of Cucurbita argyrosperma as revealed by the genome of its wild relative.</title>
        <authorList>
            <person name="Barrera-Redondo J."/>
            <person name="Sanchez-de la Vega G."/>
            <person name="Aguirre-Liguori J.A."/>
            <person name="Castellanos-Morales G."/>
            <person name="Gutierrez-Guerrero Y.T."/>
            <person name="Aguirre-Dugua X."/>
            <person name="Aguirre-Planter E."/>
            <person name="Tenaillon M.I."/>
            <person name="Lira-Saade R."/>
            <person name="Eguiarte L.E."/>
        </authorList>
    </citation>
    <scope>NUCLEOTIDE SEQUENCE [LARGE SCALE GENOMIC DNA]</scope>
    <source>
        <strain evidence="4">JBR-2021</strain>
    </source>
</reference>
<keyword evidence="5" id="KW-1185">Reference proteome</keyword>
<dbReference type="InterPro" id="IPR001229">
    <property type="entry name" value="Jacalin-like_lectin_dom"/>
</dbReference>
<dbReference type="GO" id="GO:0005537">
    <property type="term" value="F:D-mannose binding"/>
    <property type="evidence" value="ECO:0007669"/>
    <property type="project" value="UniProtKB-ARBA"/>
</dbReference>
<gene>
    <name evidence="4" type="primary">JAL3</name>
    <name evidence="4" type="ORF">SDJN03_00988</name>
</gene>
<dbReference type="CDD" id="cd09612">
    <property type="entry name" value="Jacalin"/>
    <property type="match status" value="1"/>
</dbReference>
<sequence length="163" mass="18173">MLLQTEHKPSPTLTFQAKGSRSGRYWNDGAVFCNVKALKIFHGECIHAIQINYEDKDGKSIWSEKHGGNVGLPSDLTLELDEYLISVHGYHGSIFDKHGNPTHVIRSLTFETNQRTLGPFGIEKGIKFSFPTTGLIKIVGFHGRCGWYLDSIGFHFVPISVLG</sequence>
<dbReference type="Proteomes" id="UP000685013">
    <property type="component" value="Chromosome 1"/>
</dbReference>
<evidence type="ECO:0000256" key="1">
    <source>
        <dbReference type="ARBA" id="ARBA00006568"/>
    </source>
</evidence>
<comment type="similarity">
    <text evidence="1">Belongs to the jacalin lectin family.</text>
</comment>
<dbReference type="EMBL" id="JAGKQH010000001">
    <property type="protein sequence ID" value="KAG6607646.1"/>
    <property type="molecule type" value="Genomic_DNA"/>
</dbReference>
<dbReference type="PROSITE" id="PS51752">
    <property type="entry name" value="JACALIN_LECTIN"/>
    <property type="match status" value="1"/>
</dbReference>
<comment type="caution">
    <text evidence="4">The sequence shown here is derived from an EMBL/GenBank/DDBJ whole genome shotgun (WGS) entry which is preliminary data.</text>
</comment>
<evidence type="ECO:0000259" key="3">
    <source>
        <dbReference type="PROSITE" id="PS51752"/>
    </source>
</evidence>
<dbReference type="AlphaFoldDB" id="A0AAV6P8W7"/>
<feature type="non-terminal residue" evidence="4">
    <location>
        <position position="1"/>
    </location>
</feature>
<dbReference type="PANTHER" id="PTHR47293">
    <property type="entry name" value="JACALIN-RELATED LECTIN 3"/>
    <property type="match status" value="1"/>
</dbReference>
<dbReference type="FunFam" id="2.100.10.30:FF:000001">
    <property type="entry name" value="Jacalin-related lectin 33"/>
    <property type="match status" value="1"/>
</dbReference>